<keyword evidence="9" id="KW-1185">Reference proteome</keyword>
<dbReference type="EMBL" id="JBHUII010000001">
    <property type="protein sequence ID" value="MFD2204287.1"/>
    <property type="molecule type" value="Genomic_DNA"/>
</dbReference>
<dbReference type="RefSeq" id="WP_380247711.1">
    <property type="nucleotide sequence ID" value="NZ_JBHUII010000001.1"/>
</dbReference>
<comment type="cofactor">
    <cofactor evidence="2">
        <name>Mg(2+)</name>
        <dbReference type="ChEBI" id="CHEBI:18420"/>
    </cofactor>
</comment>
<evidence type="ECO:0000256" key="1">
    <source>
        <dbReference type="ARBA" id="ARBA00001936"/>
    </source>
</evidence>
<comment type="caution">
    <text evidence="8">The sequence shown here is derived from an EMBL/GenBank/DDBJ whole genome shotgun (WGS) entry which is preliminary data.</text>
</comment>
<evidence type="ECO:0000256" key="6">
    <source>
        <dbReference type="ARBA" id="ARBA00023211"/>
    </source>
</evidence>
<keyword evidence="4" id="KW-0378">Hydrolase</keyword>
<dbReference type="InterPro" id="IPR015797">
    <property type="entry name" value="NUDIX_hydrolase-like_dom_sf"/>
</dbReference>
<dbReference type="InterPro" id="IPR045121">
    <property type="entry name" value="CoAse"/>
</dbReference>
<dbReference type="PANTHER" id="PTHR12992">
    <property type="entry name" value="NUDIX HYDROLASE"/>
    <property type="match status" value="1"/>
</dbReference>
<keyword evidence="5" id="KW-0460">Magnesium</keyword>
<protein>
    <submittedName>
        <fullName evidence="8">CoA pyrophosphatase</fullName>
    </submittedName>
</protein>
<organism evidence="8 9">
    <name type="scientific">Kiloniella antarctica</name>
    <dbReference type="NCBI Taxonomy" id="1550907"/>
    <lineage>
        <taxon>Bacteria</taxon>
        <taxon>Pseudomonadati</taxon>
        <taxon>Pseudomonadota</taxon>
        <taxon>Alphaproteobacteria</taxon>
        <taxon>Rhodospirillales</taxon>
        <taxon>Kiloniellaceae</taxon>
        <taxon>Kiloniella</taxon>
    </lineage>
</organism>
<dbReference type="PROSITE" id="PS51462">
    <property type="entry name" value="NUDIX"/>
    <property type="match status" value="1"/>
</dbReference>
<dbReference type="SUPFAM" id="SSF55811">
    <property type="entry name" value="Nudix"/>
    <property type="match status" value="1"/>
</dbReference>
<dbReference type="CDD" id="cd03426">
    <property type="entry name" value="NUDIX_CoAse_Nudt7"/>
    <property type="match status" value="1"/>
</dbReference>
<dbReference type="Gene3D" id="3.90.79.10">
    <property type="entry name" value="Nucleoside Triphosphate Pyrophosphohydrolase"/>
    <property type="match status" value="1"/>
</dbReference>
<sequence>MSIWESQWTDERLAALFDGRELELGVQDDKLRGDHDLNPGFLDLERRRIAAAVIVPLVARPNGYFVLLTKRTDHLYDHAGQVSFPGGRVDPGDKDHNDAALRELEEEVGLPRKHVTLIGRLDTYLTRTGFDITPVVGLIKPPFPVNPDRFEVAEVFEVPLNFFLKPSNRQRHSKEFEGHKRYYYAYPYENYFIWGATAGMLTNLCEVLNSGPIESLKRVPSY</sequence>
<evidence type="ECO:0000256" key="4">
    <source>
        <dbReference type="ARBA" id="ARBA00022801"/>
    </source>
</evidence>
<proteinExistence type="predicted"/>
<dbReference type="InterPro" id="IPR000086">
    <property type="entry name" value="NUDIX_hydrolase_dom"/>
</dbReference>
<dbReference type="NCBIfam" id="NF007980">
    <property type="entry name" value="PRK10707.1"/>
    <property type="match status" value="1"/>
</dbReference>
<evidence type="ECO:0000259" key="7">
    <source>
        <dbReference type="PROSITE" id="PS51462"/>
    </source>
</evidence>
<keyword evidence="3" id="KW-0479">Metal-binding</keyword>
<accession>A0ABW5BDX3</accession>
<evidence type="ECO:0000256" key="3">
    <source>
        <dbReference type="ARBA" id="ARBA00022723"/>
    </source>
</evidence>
<evidence type="ECO:0000313" key="9">
    <source>
        <dbReference type="Proteomes" id="UP001597294"/>
    </source>
</evidence>
<name>A0ABW5BDX3_9PROT</name>
<feature type="domain" description="Nudix hydrolase" evidence="7">
    <location>
        <begin position="47"/>
        <end position="189"/>
    </location>
</feature>
<dbReference type="PANTHER" id="PTHR12992:SF11">
    <property type="entry name" value="MITOCHONDRIAL COENZYME A DIPHOSPHATASE NUDT8"/>
    <property type="match status" value="1"/>
</dbReference>
<comment type="cofactor">
    <cofactor evidence="1">
        <name>Mn(2+)</name>
        <dbReference type="ChEBI" id="CHEBI:29035"/>
    </cofactor>
</comment>
<evidence type="ECO:0000313" key="8">
    <source>
        <dbReference type="EMBL" id="MFD2204287.1"/>
    </source>
</evidence>
<dbReference type="Pfam" id="PF00293">
    <property type="entry name" value="NUDIX"/>
    <property type="match status" value="1"/>
</dbReference>
<evidence type="ECO:0000256" key="5">
    <source>
        <dbReference type="ARBA" id="ARBA00022842"/>
    </source>
</evidence>
<gene>
    <name evidence="8" type="ORF">ACFSKO_01620</name>
</gene>
<reference evidence="9" key="1">
    <citation type="journal article" date="2019" name="Int. J. Syst. Evol. Microbiol.">
        <title>The Global Catalogue of Microorganisms (GCM) 10K type strain sequencing project: providing services to taxonomists for standard genome sequencing and annotation.</title>
        <authorList>
            <consortium name="The Broad Institute Genomics Platform"/>
            <consortium name="The Broad Institute Genome Sequencing Center for Infectious Disease"/>
            <person name="Wu L."/>
            <person name="Ma J."/>
        </authorList>
    </citation>
    <scope>NUCLEOTIDE SEQUENCE [LARGE SCALE GENOMIC DNA]</scope>
    <source>
        <strain evidence="9">CGMCC 4.7192</strain>
    </source>
</reference>
<evidence type="ECO:0000256" key="2">
    <source>
        <dbReference type="ARBA" id="ARBA00001946"/>
    </source>
</evidence>
<keyword evidence="6" id="KW-0464">Manganese</keyword>
<dbReference type="Proteomes" id="UP001597294">
    <property type="component" value="Unassembled WGS sequence"/>
</dbReference>